<dbReference type="Pfam" id="PF00561">
    <property type="entry name" value="Abhydrolase_1"/>
    <property type="match status" value="1"/>
</dbReference>
<dbReference type="PRINTS" id="PR00111">
    <property type="entry name" value="ABHYDROLASE"/>
</dbReference>
<comment type="caution">
    <text evidence="3">The sequence shown here is derived from an EMBL/GenBank/DDBJ whole genome shotgun (WGS) entry which is preliminary data.</text>
</comment>
<evidence type="ECO:0000313" key="3">
    <source>
        <dbReference type="EMBL" id="KAI7841515.1"/>
    </source>
</evidence>
<dbReference type="EMBL" id="JADXDR010000063">
    <property type="protein sequence ID" value="KAI7841515.1"/>
    <property type="molecule type" value="Genomic_DNA"/>
</dbReference>
<gene>
    <name evidence="3" type="ORF">COHA_004907</name>
</gene>
<dbReference type="SUPFAM" id="SSF53474">
    <property type="entry name" value="alpha/beta-Hydrolases"/>
    <property type="match status" value="1"/>
</dbReference>
<dbReference type="Proteomes" id="UP001205105">
    <property type="component" value="Unassembled WGS sequence"/>
</dbReference>
<feature type="region of interest" description="Disordered" evidence="1">
    <location>
        <begin position="172"/>
        <end position="202"/>
    </location>
</feature>
<evidence type="ECO:0000313" key="4">
    <source>
        <dbReference type="Proteomes" id="UP001205105"/>
    </source>
</evidence>
<dbReference type="Gene3D" id="3.40.50.1820">
    <property type="entry name" value="alpha/beta hydrolase"/>
    <property type="match status" value="2"/>
</dbReference>
<feature type="domain" description="AB hydrolase-1" evidence="2">
    <location>
        <begin position="58"/>
        <end position="148"/>
    </location>
</feature>
<dbReference type="InterPro" id="IPR029058">
    <property type="entry name" value="AB_hydrolase_fold"/>
</dbReference>
<dbReference type="PANTHER" id="PTHR43798">
    <property type="entry name" value="MONOACYLGLYCEROL LIPASE"/>
    <property type="match status" value="1"/>
</dbReference>
<proteinExistence type="predicted"/>
<dbReference type="PANTHER" id="PTHR43798:SF33">
    <property type="entry name" value="HYDROLASE, PUTATIVE (AFU_ORTHOLOGUE AFUA_2G14860)-RELATED"/>
    <property type="match status" value="1"/>
</dbReference>
<dbReference type="InterPro" id="IPR050266">
    <property type="entry name" value="AB_hydrolase_sf"/>
</dbReference>
<name>A0AAD5DT12_9CHLO</name>
<dbReference type="GO" id="GO:0016020">
    <property type="term" value="C:membrane"/>
    <property type="evidence" value="ECO:0007669"/>
    <property type="project" value="TreeGrafter"/>
</dbReference>
<dbReference type="AlphaFoldDB" id="A0AAD5DT12"/>
<accession>A0AAD5DT12</accession>
<feature type="region of interest" description="Disordered" evidence="1">
    <location>
        <begin position="502"/>
        <end position="536"/>
    </location>
</feature>
<reference evidence="3" key="1">
    <citation type="submission" date="2020-11" db="EMBL/GenBank/DDBJ databases">
        <title>Chlorella ohadii genome sequencing and assembly.</title>
        <authorList>
            <person name="Murik O."/>
            <person name="Treves H."/>
            <person name="Kedem I."/>
            <person name="Shotland Y."/>
            <person name="Kaplan A."/>
        </authorList>
    </citation>
    <scope>NUCLEOTIDE SEQUENCE</scope>
    <source>
        <strain evidence="3">1</strain>
    </source>
</reference>
<evidence type="ECO:0000259" key="2">
    <source>
        <dbReference type="Pfam" id="PF00561"/>
    </source>
</evidence>
<keyword evidence="4" id="KW-1185">Reference proteome</keyword>
<sequence>MVAPSQPPGEAQGSVTTSMEQLELQAAAFQSLLALESLPQNGRLRLRYLEWGSGGRDVVLLLHDCGEAADIWRPIGPRLADRGYRVIAPDLRGHGESGRSLDCRYGAASLAEDVKALIVALDLYVAPVALVGCGMGAATALVLAQQNPFLAGAVLAAEFSLPVAALQDKAAGGEADSSGAEGGQGNNVTPSPAPSAPGQASVAAIAPQQEAAQLSLSSKQLLPWWGFRPGQATVFSSMEQCAACLAHPLANLSPAVVAPLAHAAAAAALAVADTADDSQQTAAEAAAPVRQLLAQLQRPLRGAVASACSLLRLPARMSGGGGWGMPFPEDEATEVQPRTDPSLLFHFNPAALLAGPPTPRCHLLLLHGGRGSWVAPADAAAMAHIAAQGSTASAAVAELPGAGHYLAADQPDALLRQIVGFLEGPAIRCFNRAALMGASNGAANGSGKGSSSGGADVRRPEVLDLKPLPQYASLEEAQKALGPRAIPTAAAIESELRKLRVEEGRAADDASSDDEEGNRHRTALANNPSDYFGMVG</sequence>
<organism evidence="3 4">
    <name type="scientific">Chlorella ohadii</name>
    <dbReference type="NCBI Taxonomy" id="2649997"/>
    <lineage>
        <taxon>Eukaryota</taxon>
        <taxon>Viridiplantae</taxon>
        <taxon>Chlorophyta</taxon>
        <taxon>core chlorophytes</taxon>
        <taxon>Trebouxiophyceae</taxon>
        <taxon>Chlorellales</taxon>
        <taxon>Chlorellaceae</taxon>
        <taxon>Chlorella clade</taxon>
        <taxon>Chlorella</taxon>
    </lineage>
</organism>
<dbReference type="InterPro" id="IPR000073">
    <property type="entry name" value="AB_hydrolase_1"/>
</dbReference>
<protein>
    <recommendedName>
        <fullName evidence="2">AB hydrolase-1 domain-containing protein</fullName>
    </recommendedName>
</protein>
<evidence type="ECO:0000256" key="1">
    <source>
        <dbReference type="SAM" id="MobiDB-lite"/>
    </source>
</evidence>